<gene>
    <name evidence="10" type="ORF">HYQ45_008102</name>
</gene>
<organism evidence="10 11">
    <name type="scientific">Verticillium longisporum</name>
    <name type="common">Verticillium dahliae var. longisporum</name>
    <dbReference type="NCBI Taxonomy" id="100787"/>
    <lineage>
        <taxon>Eukaryota</taxon>
        <taxon>Fungi</taxon>
        <taxon>Dikarya</taxon>
        <taxon>Ascomycota</taxon>
        <taxon>Pezizomycotina</taxon>
        <taxon>Sordariomycetes</taxon>
        <taxon>Hypocreomycetidae</taxon>
        <taxon>Glomerellales</taxon>
        <taxon>Plectosphaerellaceae</taxon>
        <taxon>Verticillium</taxon>
    </lineage>
</organism>
<dbReference type="InterPro" id="IPR011701">
    <property type="entry name" value="MFS"/>
</dbReference>
<feature type="transmembrane region" description="Helical" evidence="7">
    <location>
        <begin position="96"/>
        <end position="122"/>
    </location>
</feature>
<evidence type="ECO:0000256" key="4">
    <source>
        <dbReference type="ARBA" id="ARBA00022989"/>
    </source>
</evidence>
<feature type="transmembrane region" description="Helical" evidence="7">
    <location>
        <begin position="371"/>
        <end position="388"/>
    </location>
</feature>
<keyword evidence="3 7" id="KW-0812">Transmembrane</keyword>
<reference evidence="10" key="1">
    <citation type="journal article" date="2021" name="Mol. Plant Pathol.">
        <title>A 20-kb lineage-specific genomic region tames virulence in pathogenic amphidiploid Verticillium longisporum.</title>
        <authorList>
            <person name="Harting R."/>
            <person name="Starke J."/>
            <person name="Kusch H."/>
            <person name="Poggeler S."/>
            <person name="Maurus I."/>
            <person name="Schluter R."/>
            <person name="Landesfeind M."/>
            <person name="Bulla I."/>
            <person name="Nowrousian M."/>
            <person name="de Jonge R."/>
            <person name="Stahlhut G."/>
            <person name="Hoff K.J."/>
            <person name="Asshauer K.P."/>
            <person name="Thurmer A."/>
            <person name="Stanke M."/>
            <person name="Daniel R."/>
            <person name="Morgenstern B."/>
            <person name="Thomma B.P.H.J."/>
            <person name="Kronstad J.W."/>
            <person name="Braus-Stromeyer S.A."/>
            <person name="Braus G.H."/>
        </authorList>
    </citation>
    <scope>NUCLEOTIDE SEQUENCE</scope>
    <source>
        <strain evidence="10">Vl32</strain>
    </source>
</reference>
<evidence type="ECO:0000313" key="11">
    <source>
        <dbReference type="Proteomes" id="UP000689129"/>
    </source>
</evidence>
<dbReference type="GO" id="GO:0016020">
    <property type="term" value="C:membrane"/>
    <property type="evidence" value="ECO:0007669"/>
    <property type="project" value="UniProtKB-SubCell"/>
</dbReference>
<evidence type="ECO:0000256" key="2">
    <source>
        <dbReference type="ARBA" id="ARBA00022448"/>
    </source>
</evidence>
<feature type="region of interest" description="Disordered" evidence="6">
    <location>
        <begin position="515"/>
        <end position="537"/>
    </location>
</feature>
<sequence>MVWVWCGLVWVSSALGHVAGRSTKGLGDDTTEPSLPIMSTRDRELEKEDFETEHIGDKANRVDSADGVRTPGSSAPDHGFTPEEQRKIIRRVDRRLVVIVGLMYCVSLMDRTNLSAAAIAGMNVELNLIVENRYSIASLVFFIPYILFQPPSTIIVRKLGPRIHLAGICLMWGSVMIGMGFSQNFTHLAVCRVLLGVLEAGFFPSCVYLLSTWYTRFEVGKRYSVFYLLGCVASAFAGILAYGLMQMNGLANLTGWRWIFIIEGIITCLLAVLGYWLLVDFPDSRRKTWNFLGERELEWVVDRVNHDRGDAKTPPFNARRFFAAGADWKIWAYAMIFFNTTTLSYALAYFLPIILQINMGFTVGEAQCLVAPPYAFAGCVMFATAWLGDKYRVRGPIIIINVILCLIGLPIMGFHPNANVRYFGVFLVTAGANSNIPAVMAYQANNIRGQWKRAFCSATLVSFGGVGGIAGSLLFRAQDMPHYRPGMYACIACCLLTLILVGILSLDFKRQNGKAERGEKELENNEEDSQRGFRYTY</sequence>
<evidence type="ECO:0000256" key="3">
    <source>
        <dbReference type="ARBA" id="ARBA00022692"/>
    </source>
</evidence>
<feature type="transmembrane region" description="Helical" evidence="7">
    <location>
        <begin position="420"/>
        <end position="442"/>
    </location>
</feature>
<evidence type="ECO:0000256" key="1">
    <source>
        <dbReference type="ARBA" id="ARBA00004141"/>
    </source>
</evidence>
<dbReference type="Proteomes" id="UP000689129">
    <property type="component" value="Unassembled WGS sequence"/>
</dbReference>
<evidence type="ECO:0000256" key="7">
    <source>
        <dbReference type="SAM" id="Phobius"/>
    </source>
</evidence>
<comment type="caution">
    <text evidence="10">The sequence shown here is derived from an EMBL/GenBank/DDBJ whole genome shotgun (WGS) entry which is preliminary data.</text>
</comment>
<dbReference type="PANTHER" id="PTHR43791">
    <property type="entry name" value="PERMEASE-RELATED"/>
    <property type="match status" value="1"/>
</dbReference>
<accession>A0A8I2ZMT7</accession>
<keyword evidence="8" id="KW-0732">Signal</keyword>
<dbReference type="PANTHER" id="PTHR43791:SF47">
    <property type="entry name" value="MAJOR FACILITATOR SUPERFAMILY (MFS) PROFILE DOMAIN-CONTAINING PROTEIN-RELATED"/>
    <property type="match status" value="1"/>
</dbReference>
<feature type="compositionally biased region" description="Basic and acidic residues" evidence="6">
    <location>
        <begin position="515"/>
        <end position="531"/>
    </location>
</feature>
<dbReference type="EMBL" id="JAEMWZ010000152">
    <property type="protein sequence ID" value="KAG7133775.1"/>
    <property type="molecule type" value="Genomic_DNA"/>
</dbReference>
<feature type="chain" id="PRO_5034553397" evidence="8">
    <location>
        <begin position="21"/>
        <end position="537"/>
    </location>
</feature>
<keyword evidence="2" id="KW-0813">Transport</keyword>
<feature type="signal peptide" evidence="8">
    <location>
        <begin position="1"/>
        <end position="20"/>
    </location>
</feature>
<feature type="transmembrane region" description="Helical" evidence="7">
    <location>
        <begin position="395"/>
        <end position="414"/>
    </location>
</feature>
<dbReference type="FunFam" id="1.20.1250.20:FF:000511">
    <property type="entry name" value="MFS general substrate transporter"/>
    <property type="match status" value="1"/>
</dbReference>
<evidence type="ECO:0000259" key="9">
    <source>
        <dbReference type="PROSITE" id="PS50850"/>
    </source>
</evidence>
<feature type="transmembrane region" description="Helical" evidence="7">
    <location>
        <begin position="256"/>
        <end position="278"/>
    </location>
</feature>
<evidence type="ECO:0000256" key="5">
    <source>
        <dbReference type="ARBA" id="ARBA00023136"/>
    </source>
</evidence>
<dbReference type="PROSITE" id="PS50850">
    <property type="entry name" value="MFS"/>
    <property type="match status" value="1"/>
</dbReference>
<feature type="transmembrane region" description="Helical" evidence="7">
    <location>
        <begin position="225"/>
        <end position="244"/>
    </location>
</feature>
<comment type="subcellular location">
    <subcellularLocation>
        <location evidence="1">Membrane</location>
        <topology evidence="1">Multi-pass membrane protein</topology>
    </subcellularLocation>
</comment>
<dbReference type="OrthoDB" id="3639251at2759"/>
<dbReference type="AlphaFoldDB" id="A0A8I2ZMT7"/>
<keyword evidence="4 7" id="KW-1133">Transmembrane helix</keyword>
<evidence type="ECO:0000313" key="10">
    <source>
        <dbReference type="EMBL" id="KAG7133775.1"/>
    </source>
</evidence>
<feature type="transmembrane region" description="Helical" evidence="7">
    <location>
        <begin position="486"/>
        <end position="508"/>
    </location>
</feature>
<feature type="transmembrane region" description="Helical" evidence="7">
    <location>
        <begin position="330"/>
        <end position="351"/>
    </location>
</feature>
<dbReference type="FunFam" id="1.20.1250.20:FF:000409">
    <property type="entry name" value="MFS general substrate transporter"/>
    <property type="match status" value="1"/>
</dbReference>
<evidence type="ECO:0000256" key="6">
    <source>
        <dbReference type="SAM" id="MobiDB-lite"/>
    </source>
</evidence>
<feature type="transmembrane region" description="Helical" evidence="7">
    <location>
        <begin position="193"/>
        <end position="213"/>
    </location>
</feature>
<dbReference type="InterPro" id="IPR020846">
    <property type="entry name" value="MFS_dom"/>
</dbReference>
<feature type="transmembrane region" description="Helical" evidence="7">
    <location>
        <begin position="454"/>
        <end position="474"/>
    </location>
</feature>
<dbReference type="GO" id="GO:0022857">
    <property type="term" value="F:transmembrane transporter activity"/>
    <property type="evidence" value="ECO:0007669"/>
    <property type="project" value="InterPro"/>
</dbReference>
<name>A0A8I2ZMT7_VERLO</name>
<feature type="domain" description="Major facilitator superfamily (MFS) profile" evidence="9">
    <location>
        <begin position="96"/>
        <end position="509"/>
    </location>
</feature>
<evidence type="ECO:0000256" key="8">
    <source>
        <dbReference type="SAM" id="SignalP"/>
    </source>
</evidence>
<keyword evidence="5 7" id="KW-0472">Membrane</keyword>
<feature type="transmembrane region" description="Helical" evidence="7">
    <location>
        <begin position="134"/>
        <end position="156"/>
    </location>
</feature>
<feature type="region of interest" description="Disordered" evidence="6">
    <location>
        <begin position="61"/>
        <end position="81"/>
    </location>
</feature>
<protein>
    <submittedName>
        <fullName evidence="10">Putative transporter like protein</fullName>
    </submittedName>
</protein>
<dbReference type="Pfam" id="PF07690">
    <property type="entry name" value="MFS_1"/>
    <property type="match status" value="1"/>
</dbReference>
<proteinExistence type="predicted"/>
<feature type="transmembrane region" description="Helical" evidence="7">
    <location>
        <begin position="163"/>
        <end position="181"/>
    </location>
</feature>